<comment type="caution">
    <text evidence="1">The sequence shown here is derived from an EMBL/GenBank/DDBJ whole genome shotgun (WGS) entry which is preliminary data.</text>
</comment>
<accession>A0ABU7EQS1</accession>
<proteinExistence type="predicted"/>
<dbReference type="EMBL" id="JAHUTJ010065766">
    <property type="protein sequence ID" value="MED6289563.1"/>
    <property type="molecule type" value="Genomic_DNA"/>
</dbReference>
<keyword evidence="2" id="KW-1185">Reference proteome</keyword>
<sequence length="72" mass="8015">MNSVDPASNKLLTFNQRSASEDLGCRRGDFSRKHYGSVELVSPTLNAPNSMWLPLLLSMKAPLFPFISSFLL</sequence>
<evidence type="ECO:0000313" key="2">
    <source>
        <dbReference type="Proteomes" id="UP001352852"/>
    </source>
</evidence>
<evidence type="ECO:0000313" key="1">
    <source>
        <dbReference type="EMBL" id="MED6289563.1"/>
    </source>
</evidence>
<dbReference type="Proteomes" id="UP001352852">
    <property type="component" value="Unassembled WGS sequence"/>
</dbReference>
<reference evidence="1 2" key="1">
    <citation type="submission" date="2021-06" db="EMBL/GenBank/DDBJ databases">
        <authorList>
            <person name="Palmer J.M."/>
        </authorList>
    </citation>
    <scope>NUCLEOTIDE SEQUENCE [LARGE SCALE GENOMIC DNA]</scope>
    <source>
        <strain evidence="1 2">CL_MEX2019</strain>
        <tissue evidence="1">Muscle</tissue>
    </source>
</reference>
<organism evidence="1 2">
    <name type="scientific">Characodon lateralis</name>
    <dbReference type="NCBI Taxonomy" id="208331"/>
    <lineage>
        <taxon>Eukaryota</taxon>
        <taxon>Metazoa</taxon>
        <taxon>Chordata</taxon>
        <taxon>Craniata</taxon>
        <taxon>Vertebrata</taxon>
        <taxon>Euteleostomi</taxon>
        <taxon>Actinopterygii</taxon>
        <taxon>Neopterygii</taxon>
        <taxon>Teleostei</taxon>
        <taxon>Neoteleostei</taxon>
        <taxon>Acanthomorphata</taxon>
        <taxon>Ovalentaria</taxon>
        <taxon>Atherinomorphae</taxon>
        <taxon>Cyprinodontiformes</taxon>
        <taxon>Goodeidae</taxon>
        <taxon>Characodon</taxon>
    </lineage>
</organism>
<name>A0ABU7EQS1_9TELE</name>
<protein>
    <submittedName>
        <fullName evidence="1">Uncharacterized protein</fullName>
    </submittedName>
</protein>
<gene>
    <name evidence="1" type="ORF">CHARACLAT_004154</name>
</gene>